<gene>
    <name evidence="7" type="ORF">PPAR00522_LOCUS22317</name>
</gene>
<feature type="compositionally biased region" description="Pro residues" evidence="6">
    <location>
        <begin position="345"/>
        <end position="359"/>
    </location>
</feature>
<evidence type="ECO:0000256" key="6">
    <source>
        <dbReference type="SAM" id="MobiDB-lite"/>
    </source>
</evidence>
<reference evidence="7" key="1">
    <citation type="submission" date="2021-01" db="EMBL/GenBank/DDBJ databases">
        <authorList>
            <person name="Corre E."/>
            <person name="Pelletier E."/>
            <person name="Niang G."/>
            <person name="Scheremetjew M."/>
            <person name="Finn R."/>
            <person name="Kale V."/>
            <person name="Holt S."/>
            <person name="Cochrane G."/>
            <person name="Meng A."/>
            <person name="Brown T."/>
            <person name="Cohen L."/>
        </authorList>
    </citation>
    <scope>NUCLEOTIDE SEQUENCE</scope>
    <source>
        <strain evidence="7">SAG 63-3</strain>
    </source>
</reference>
<accession>A0A7S0VS12</accession>
<name>A0A7S0VS12_9CHLO</name>
<evidence type="ECO:0000256" key="3">
    <source>
        <dbReference type="ARBA" id="ARBA00023015"/>
    </source>
</evidence>
<dbReference type="GO" id="GO:0016592">
    <property type="term" value="C:mediator complex"/>
    <property type="evidence" value="ECO:0007669"/>
    <property type="project" value="InterPro"/>
</dbReference>
<dbReference type="Pfam" id="PF11571">
    <property type="entry name" value="Med27"/>
    <property type="match status" value="1"/>
</dbReference>
<comment type="similarity">
    <text evidence="2">Belongs to the Mediator complex subunit 27 family.</text>
</comment>
<dbReference type="AlphaFoldDB" id="A0A7S0VS12"/>
<feature type="region of interest" description="Disordered" evidence="6">
    <location>
        <begin position="333"/>
        <end position="360"/>
    </location>
</feature>
<sequence length="542" mass="61084">MTEGSDPTFLKDSLSSKQEEIDILKEYVKLLECDIRSLIIQICEELPSNVISEKGCRHLSQLLKLLHSNASIIFNLLDNHVTPIILKANRIRAFRKSWESTEKISDKNEHLPSVKRNQISRDDSLLKKIAVNEEKTLDNNNNDEAIIDENPQQSLWTSDKNKEKSDLSSSRKRSRSLDENKLGEKNVSFAKNDSDVVKTYSSVRRRGWLVAEALNELLPKSLGFGSTIFRSKIDLINEFRYNLTDLRTANSDSLPNRTKNTDAGLKRVVDRVRSVFQLDKSVNPDSKIQIFFVNSRGHISYDFDSLSDVCEIRLVCPRVFCAAIALAVSSSLPRPSQLSSASSSPPSPPPSQPCQPPSPSASTFRLLRVTVDSIDRSTDVSPWSSPRNQIFRDITVIAEQAREFFSWRSTALEPLASATAAAIADILCDENNVLNGDNLSLDLKGEGKKKEAKLDLCYCEGGMALEDLLYWLSSYRSLFTKPCMNSKALLLWDFSSHPLPPIFRPFKLLREELRHLACHSDMAAALHLETAPENSMEWRPKQ</sequence>
<feature type="compositionally biased region" description="Low complexity" evidence="6">
    <location>
        <begin position="140"/>
        <end position="150"/>
    </location>
</feature>
<comment type="subcellular location">
    <subcellularLocation>
        <location evidence="1">Nucleus</location>
    </subcellularLocation>
</comment>
<protein>
    <submittedName>
        <fullName evidence="7">Uncharacterized protein</fullName>
    </submittedName>
</protein>
<organism evidence="7">
    <name type="scientific">Polytomella parva</name>
    <dbReference type="NCBI Taxonomy" id="51329"/>
    <lineage>
        <taxon>Eukaryota</taxon>
        <taxon>Viridiplantae</taxon>
        <taxon>Chlorophyta</taxon>
        <taxon>core chlorophytes</taxon>
        <taxon>Chlorophyceae</taxon>
        <taxon>CS clade</taxon>
        <taxon>Chlamydomonadales</taxon>
        <taxon>Chlamydomonadaceae</taxon>
        <taxon>Polytomella</taxon>
    </lineage>
</organism>
<keyword evidence="3" id="KW-0805">Transcription regulation</keyword>
<evidence type="ECO:0000256" key="4">
    <source>
        <dbReference type="ARBA" id="ARBA00023163"/>
    </source>
</evidence>
<dbReference type="EMBL" id="HBFM01034275">
    <property type="protein sequence ID" value="CAD8793333.1"/>
    <property type="molecule type" value="Transcribed_RNA"/>
</dbReference>
<feature type="compositionally biased region" description="Low complexity" evidence="6">
    <location>
        <begin position="333"/>
        <end position="344"/>
    </location>
</feature>
<evidence type="ECO:0000256" key="2">
    <source>
        <dbReference type="ARBA" id="ARBA00008048"/>
    </source>
</evidence>
<dbReference type="InterPro" id="IPR021627">
    <property type="entry name" value="Mediator_Med27"/>
</dbReference>
<evidence type="ECO:0000256" key="5">
    <source>
        <dbReference type="ARBA" id="ARBA00023242"/>
    </source>
</evidence>
<proteinExistence type="inferred from homology"/>
<keyword evidence="5" id="KW-0539">Nucleus</keyword>
<keyword evidence="4" id="KW-0804">Transcription</keyword>
<feature type="region of interest" description="Disordered" evidence="6">
    <location>
        <begin position="140"/>
        <end position="179"/>
    </location>
</feature>
<evidence type="ECO:0000313" key="7">
    <source>
        <dbReference type="EMBL" id="CAD8793333.1"/>
    </source>
</evidence>
<evidence type="ECO:0000256" key="1">
    <source>
        <dbReference type="ARBA" id="ARBA00004123"/>
    </source>
</evidence>